<comment type="caution">
    <text evidence="1">The sequence shown here is derived from an EMBL/GenBank/DDBJ whole genome shotgun (WGS) entry which is preliminary data.</text>
</comment>
<proteinExistence type="predicted"/>
<name>A0AC61QQ79_9BACT</name>
<evidence type="ECO:0000313" key="1">
    <source>
        <dbReference type="EMBL" id="TGX81843.1"/>
    </source>
</evidence>
<reference evidence="1" key="1">
    <citation type="submission" date="2019-04" db="EMBL/GenBank/DDBJ databases">
        <title>Microbes associate with the intestines of laboratory mice.</title>
        <authorList>
            <person name="Navarre W."/>
            <person name="Wong E."/>
            <person name="Huang K."/>
            <person name="Tropini C."/>
            <person name="Ng K."/>
            <person name="Yu B."/>
        </authorList>
    </citation>
    <scope>NUCLEOTIDE SEQUENCE</scope>
    <source>
        <strain evidence="1">NM73_A23</strain>
    </source>
</reference>
<keyword evidence="2" id="KW-1185">Reference proteome</keyword>
<evidence type="ECO:0000313" key="2">
    <source>
        <dbReference type="Proteomes" id="UP000308886"/>
    </source>
</evidence>
<gene>
    <name evidence="1" type="ORF">E5358_08885</name>
</gene>
<accession>A0AC61QQ79</accession>
<protein>
    <submittedName>
        <fullName evidence="1">Uncharacterized protein</fullName>
    </submittedName>
</protein>
<organism evidence="1 2">
    <name type="scientific">Palleniella muris</name>
    <dbReference type="NCBI Taxonomy" id="3038145"/>
    <lineage>
        <taxon>Bacteria</taxon>
        <taxon>Pseudomonadati</taxon>
        <taxon>Bacteroidota</taxon>
        <taxon>Bacteroidia</taxon>
        <taxon>Bacteroidales</taxon>
        <taxon>Prevotellaceae</taxon>
        <taxon>Palleniella</taxon>
    </lineage>
</organism>
<dbReference type="Proteomes" id="UP000308886">
    <property type="component" value="Unassembled WGS sequence"/>
</dbReference>
<dbReference type="EMBL" id="SRZC01000013">
    <property type="protein sequence ID" value="TGX81843.1"/>
    <property type="molecule type" value="Genomic_DNA"/>
</dbReference>
<sequence length="454" mass="48868">MKKKIIVCIAALLATTFNSCEQADFTSDEGDGVETVPSSKGKSVNISLRSASDTPIEYPVRIYAFDESGMCKASGTITSDAENTVVLKLPKGTYRLTAVSLPENYSLVDGDVLSSTIIRMPECGYAMKPFSTGNADVIVSSSASQSVSIRMGYRQAAVNVRLLNTPANVTSMDISLSTPYSTMSFNGLYDNAKSVTVPSRKSGDSWTTETFYVMPTQNSQTMLTMHLTFADGSSQSYSYTYNAILNAGVPYVFTGQYDGVESDADITASIQGGEWAKPIETTFDFGPGVNSGGSHNETTWYMSSLPKAGEVVNGHVVVISDEKTSEEADIVLLSLDEWSNVYSMANESHKAETNALVDKYAENGLMEWRFPTTEEATVLNQLYSSDSALDELNSVVSNAGGVKLSKTKTGGNVRYLCNNGKSTFTFAVNGKINAAGATVAYNLRLVKSITVKRK</sequence>